<dbReference type="EMBL" id="JBEDUW010000002">
    <property type="protein sequence ID" value="KAK9945159.1"/>
    <property type="molecule type" value="Genomic_DNA"/>
</dbReference>
<feature type="chain" id="PRO_5043620944" evidence="1">
    <location>
        <begin position="26"/>
        <end position="98"/>
    </location>
</feature>
<evidence type="ECO:0000256" key="1">
    <source>
        <dbReference type="SAM" id="SignalP"/>
    </source>
</evidence>
<organism evidence="2 3">
    <name type="scientific">Rubus argutus</name>
    <name type="common">Southern blackberry</name>
    <dbReference type="NCBI Taxonomy" id="59490"/>
    <lineage>
        <taxon>Eukaryota</taxon>
        <taxon>Viridiplantae</taxon>
        <taxon>Streptophyta</taxon>
        <taxon>Embryophyta</taxon>
        <taxon>Tracheophyta</taxon>
        <taxon>Spermatophyta</taxon>
        <taxon>Magnoliopsida</taxon>
        <taxon>eudicotyledons</taxon>
        <taxon>Gunneridae</taxon>
        <taxon>Pentapetalae</taxon>
        <taxon>rosids</taxon>
        <taxon>fabids</taxon>
        <taxon>Rosales</taxon>
        <taxon>Rosaceae</taxon>
        <taxon>Rosoideae</taxon>
        <taxon>Rosoideae incertae sedis</taxon>
        <taxon>Rubus</taxon>
    </lineage>
</organism>
<feature type="signal peptide" evidence="1">
    <location>
        <begin position="1"/>
        <end position="25"/>
    </location>
</feature>
<accession>A0AAW1Y800</accession>
<reference evidence="2 3" key="1">
    <citation type="journal article" date="2023" name="G3 (Bethesda)">
        <title>A chromosome-length genome assembly and annotation of blackberry (Rubus argutus, cv. 'Hillquist').</title>
        <authorList>
            <person name="Bruna T."/>
            <person name="Aryal R."/>
            <person name="Dudchenko O."/>
            <person name="Sargent D.J."/>
            <person name="Mead D."/>
            <person name="Buti M."/>
            <person name="Cavallini A."/>
            <person name="Hytonen T."/>
            <person name="Andres J."/>
            <person name="Pham M."/>
            <person name="Weisz D."/>
            <person name="Mascagni F."/>
            <person name="Usai G."/>
            <person name="Natali L."/>
            <person name="Bassil N."/>
            <person name="Fernandez G.E."/>
            <person name="Lomsadze A."/>
            <person name="Armour M."/>
            <person name="Olukolu B."/>
            <person name="Poorten T."/>
            <person name="Britton C."/>
            <person name="Davik J."/>
            <person name="Ashrafi H."/>
            <person name="Aiden E.L."/>
            <person name="Borodovsky M."/>
            <person name="Worthington M."/>
        </authorList>
    </citation>
    <scope>NUCLEOTIDE SEQUENCE [LARGE SCALE GENOMIC DNA]</scope>
    <source>
        <strain evidence="2">PI 553951</strain>
    </source>
</reference>
<keyword evidence="1" id="KW-0732">Signal</keyword>
<proteinExistence type="predicted"/>
<dbReference type="Proteomes" id="UP001457282">
    <property type="component" value="Unassembled WGS sequence"/>
</dbReference>
<sequence>MKLVMRMVLVITVVVVLMNIDSNKACRVLNTDVLQKGTVNPPNFPLTGPYEGTKLVSSTGNQGLLYLSNGGIHIPSIIRQRLDKGTVPSGGNPPTNVP</sequence>
<evidence type="ECO:0000313" key="2">
    <source>
        <dbReference type="EMBL" id="KAK9945159.1"/>
    </source>
</evidence>
<evidence type="ECO:0000313" key="3">
    <source>
        <dbReference type="Proteomes" id="UP001457282"/>
    </source>
</evidence>
<protein>
    <submittedName>
        <fullName evidence="2">Uncharacterized protein</fullName>
    </submittedName>
</protein>
<dbReference type="AlphaFoldDB" id="A0AAW1Y800"/>
<gene>
    <name evidence="2" type="ORF">M0R45_010687</name>
</gene>
<comment type="caution">
    <text evidence="2">The sequence shown here is derived from an EMBL/GenBank/DDBJ whole genome shotgun (WGS) entry which is preliminary data.</text>
</comment>
<keyword evidence="3" id="KW-1185">Reference proteome</keyword>
<name>A0AAW1Y800_RUBAR</name>